<accession>A0ABT1WPS5</accession>
<dbReference type="PANTHER" id="PTHR21363">
    <property type="entry name" value="PREPHENATE DEHYDROGENASE"/>
    <property type="match status" value="1"/>
</dbReference>
<dbReference type="SUPFAM" id="SSF51735">
    <property type="entry name" value="NAD(P)-binding Rossmann-fold domains"/>
    <property type="match status" value="1"/>
</dbReference>
<dbReference type="InterPro" id="IPR046826">
    <property type="entry name" value="PDH_N"/>
</dbReference>
<reference evidence="5" key="3">
    <citation type="journal article" date="2023" name="Microbiol. Resour. Announc.">
        <title>Draft Genome Sequence of Granulicatella sp. Strain S8, Isolated from a Marine Fish, Seriola quinqueradiata.</title>
        <authorList>
            <person name="Lee M."/>
            <person name="Farooq A."/>
            <person name="Jeong J.B."/>
            <person name="Jung M.Y."/>
        </authorList>
    </citation>
    <scope>NUCLEOTIDE SEQUENCE</scope>
    <source>
        <strain evidence="5">S8</strain>
    </source>
</reference>
<evidence type="ECO:0000313" key="6">
    <source>
        <dbReference type="Proteomes" id="UP001059480"/>
    </source>
</evidence>
<comment type="similarity">
    <text evidence="1">Belongs to the prephenate/arogenate dehydrogenase family.</text>
</comment>
<dbReference type="InterPro" id="IPR050812">
    <property type="entry name" value="Preph/Arog_dehydrog"/>
</dbReference>
<dbReference type="Gene3D" id="3.40.50.720">
    <property type="entry name" value="NAD(P)-binding Rossmann-like Domain"/>
    <property type="match status" value="1"/>
</dbReference>
<dbReference type="Pfam" id="PF02153">
    <property type="entry name" value="PDH_N"/>
    <property type="match status" value="1"/>
</dbReference>
<protein>
    <submittedName>
        <fullName evidence="5">Prephenate dehydrogenase</fullName>
    </submittedName>
</protein>
<name>A0ABT1WPS5_9LACT</name>
<dbReference type="PANTHER" id="PTHR21363:SF0">
    <property type="entry name" value="PREPHENATE DEHYDROGENASE [NADP(+)]"/>
    <property type="match status" value="1"/>
</dbReference>
<keyword evidence="2" id="KW-0560">Oxidoreductase</keyword>
<dbReference type="InterPro" id="IPR003099">
    <property type="entry name" value="Prephen_DH"/>
</dbReference>
<dbReference type="SUPFAM" id="SSF48179">
    <property type="entry name" value="6-phosphogluconate dehydrogenase C-terminal domain-like"/>
    <property type="match status" value="1"/>
</dbReference>
<organism evidence="5 6">
    <name type="scientific">Granulicatella seriolae</name>
    <dbReference type="NCBI Taxonomy" id="2967226"/>
    <lineage>
        <taxon>Bacteria</taxon>
        <taxon>Bacillati</taxon>
        <taxon>Bacillota</taxon>
        <taxon>Bacilli</taxon>
        <taxon>Lactobacillales</taxon>
        <taxon>Carnobacteriaceae</taxon>
        <taxon>Granulicatella</taxon>
    </lineage>
</organism>
<reference evidence="5" key="2">
    <citation type="journal article" date="2023" name="Curr. Microbiol.">
        <title>Granulicatella seriolae sp. nov., a Novel Facultative Anaerobe Isolated from Yellowtail Marine Fish.</title>
        <authorList>
            <person name="Lee M."/>
            <person name="Choi Y.J."/>
            <person name="Farooq A."/>
            <person name="Jeong J.B."/>
            <person name="Jung M.Y."/>
        </authorList>
    </citation>
    <scope>NUCLEOTIDE SEQUENCE</scope>
    <source>
        <strain evidence="5">S8</strain>
    </source>
</reference>
<comment type="caution">
    <text evidence="5">The sequence shown here is derived from an EMBL/GenBank/DDBJ whole genome shotgun (WGS) entry which is preliminary data.</text>
</comment>
<comment type="pathway">
    <text evidence="3">Amino-acid biosynthesis.</text>
</comment>
<gene>
    <name evidence="5" type="ORF">NPA36_08105</name>
</gene>
<dbReference type="Pfam" id="PF20463">
    <property type="entry name" value="PDH_C"/>
    <property type="match status" value="1"/>
</dbReference>
<dbReference type="PROSITE" id="PS51176">
    <property type="entry name" value="PDH_ADH"/>
    <property type="match status" value="1"/>
</dbReference>
<keyword evidence="6" id="KW-1185">Reference proteome</keyword>
<dbReference type="RefSeq" id="WP_256945624.1">
    <property type="nucleotide sequence ID" value="NZ_JANHNZ010000009.1"/>
</dbReference>
<evidence type="ECO:0000259" key="4">
    <source>
        <dbReference type="PROSITE" id="PS51176"/>
    </source>
</evidence>
<reference evidence="5" key="1">
    <citation type="submission" date="2022-07" db="EMBL/GenBank/DDBJ databases">
        <authorList>
            <person name="Jung M.-Y."/>
            <person name="Lee M."/>
        </authorList>
    </citation>
    <scope>NUCLEOTIDE SEQUENCE</scope>
    <source>
        <strain evidence="5">S8</strain>
    </source>
</reference>
<dbReference type="EMBL" id="JANHNZ010000009">
    <property type="protein sequence ID" value="MCQ9210511.1"/>
    <property type="molecule type" value="Genomic_DNA"/>
</dbReference>
<dbReference type="InterPro" id="IPR036291">
    <property type="entry name" value="NAD(P)-bd_dom_sf"/>
</dbReference>
<evidence type="ECO:0000256" key="1">
    <source>
        <dbReference type="ARBA" id="ARBA00007964"/>
    </source>
</evidence>
<dbReference type="Gene3D" id="1.10.3660.10">
    <property type="entry name" value="6-phosphogluconate dehydrogenase C-terminal like domain"/>
    <property type="match status" value="1"/>
</dbReference>
<evidence type="ECO:0000313" key="5">
    <source>
        <dbReference type="EMBL" id="MCQ9210511.1"/>
    </source>
</evidence>
<sequence length="299" mass="33590">MENEGIRTIKTIAIIGLGVVGGSYAQAIRLSCGHRYKIIGIDTDELTLKKAKQLGWIDQGYKDGKEVLPQADLVIFSLYPVMIKTFILDHLSYFKEGALLTDATGVKKPCMEEVLPILPSHVDFVFGHPMAGREKSGIDYASAQVFQGANYLITPTPLNKKENIDFIESFMRSLGFGRVTQTTIDFHDEIISFTSQLTHAIAVSLINSDREGRETVRFIGDSYRDLTRIANINEKLWSELFIENAPNLLQSIEAFEKELTLMKAAIANKDKTSLEKRFVEAGKRRVALEEADYSLKYKD</sequence>
<proteinExistence type="inferred from homology"/>
<evidence type="ECO:0000256" key="3">
    <source>
        <dbReference type="ARBA" id="ARBA00029440"/>
    </source>
</evidence>
<dbReference type="InterPro" id="IPR046825">
    <property type="entry name" value="PDH_C"/>
</dbReference>
<dbReference type="InterPro" id="IPR008927">
    <property type="entry name" value="6-PGluconate_DH-like_C_sf"/>
</dbReference>
<evidence type="ECO:0000256" key="2">
    <source>
        <dbReference type="ARBA" id="ARBA00023002"/>
    </source>
</evidence>
<dbReference type="Proteomes" id="UP001059480">
    <property type="component" value="Unassembled WGS sequence"/>
</dbReference>
<feature type="domain" description="Prephenate/arogenate dehydrogenase" evidence="4">
    <location>
        <begin position="10"/>
        <end position="296"/>
    </location>
</feature>